<dbReference type="InterPro" id="IPR003594">
    <property type="entry name" value="HATPase_dom"/>
</dbReference>
<comment type="catalytic activity">
    <reaction evidence="1">
        <text>ATP + protein L-histidine = ADP + protein N-phospho-L-histidine.</text>
        <dbReference type="EC" id="2.7.13.3"/>
    </reaction>
</comment>
<evidence type="ECO:0000256" key="7">
    <source>
        <dbReference type="SAM" id="Phobius"/>
    </source>
</evidence>
<dbReference type="PRINTS" id="PR00344">
    <property type="entry name" value="BCTRLSENSOR"/>
</dbReference>
<reference evidence="9 10" key="1">
    <citation type="submission" date="2023-06" db="EMBL/GenBank/DDBJ databases">
        <title>Azospirillum isscasensis sp.nov, a bacterium isolated from rhizosphere soil of rice.</title>
        <authorList>
            <person name="Wang H."/>
        </authorList>
    </citation>
    <scope>NUCLEOTIDE SEQUENCE [LARGE SCALE GENOMIC DNA]</scope>
    <source>
        <strain evidence="9 10">C340-1</strain>
    </source>
</reference>
<organism evidence="9 10">
    <name type="scientific">Azospirillum isscasi</name>
    <dbReference type="NCBI Taxonomy" id="3053926"/>
    <lineage>
        <taxon>Bacteria</taxon>
        <taxon>Pseudomonadati</taxon>
        <taxon>Pseudomonadota</taxon>
        <taxon>Alphaproteobacteria</taxon>
        <taxon>Rhodospirillales</taxon>
        <taxon>Azospirillaceae</taxon>
        <taxon>Azospirillum</taxon>
    </lineage>
</organism>
<dbReference type="InterPro" id="IPR003661">
    <property type="entry name" value="HisK_dim/P_dom"/>
</dbReference>
<keyword evidence="7" id="KW-0812">Transmembrane</keyword>
<evidence type="ECO:0000256" key="5">
    <source>
        <dbReference type="ARBA" id="ARBA00022777"/>
    </source>
</evidence>
<dbReference type="Gene3D" id="3.30.565.10">
    <property type="entry name" value="Histidine kinase-like ATPase, C-terminal domain"/>
    <property type="match status" value="1"/>
</dbReference>
<dbReference type="CDD" id="cd18774">
    <property type="entry name" value="PDC2_HK_sensor"/>
    <property type="match status" value="1"/>
</dbReference>
<dbReference type="PANTHER" id="PTHR43047:SF63">
    <property type="entry name" value="HISTIDINE KINASE"/>
    <property type="match status" value="1"/>
</dbReference>
<evidence type="ECO:0000256" key="6">
    <source>
        <dbReference type="SAM" id="MobiDB-lite"/>
    </source>
</evidence>
<name>A0ABU0WL44_9PROT</name>
<dbReference type="SMART" id="SM00387">
    <property type="entry name" value="HATPase_c"/>
    <property type="match status" value="1"/>
</dbReference>
<sequence length="600" mass="63786">MRLPSSTFGLGLAAIAPLLLFLAAVVWILDLRQQDVLAAELAAQARSVMVAIDRELESKARPLELLAALGRGAVDDLPLLKAQAIEAVRSQPGWLAVGLVEVDSLTLRFHTQFPLGVPLPPPRLDEVTRKVAATRRTVVGGVLPPGGPPGRPALIVRAPILDPEGGAGQPVRHLLSLAIGLDGLDAVLRGSGLPPAWTVSVVDPALVIAARSRDSELHVGQKVSDQLVPRLLEQHPGLFSGTTREGEEALILVHRSQQTGWSIVVAVPFELVSSRLNRTRTTILAGAAGAGLATLVLSLVVTRHVRRRRYAEGEAREAREAMQAEQRRRLEAEKEHAEAEKEHAEAANRAKSDFLANMSHELRTPLNAIIGFSEALLSGLFGPSPPKHQEYIASIHASGQHLLSLVNDVLDMAKVEAGRLDLYPEPVPVAVLLGECLELMEALAEQKGVRIEGAPVEPGLMVVADNIRLRQAVLNLLSNAIKFTPAGGHVRVEAVPGEGGSVTLTVADSGIGMSPEDIQIALEPFRQVNSYMTKAQSGTGLGLPLAKRFVEAHGGRLELLSAAGEGTVVRIVLPGAPPSENRVILAQKAEAQKAAAQKAE</sequence>
<dbReference type="SMART" id="SM00388">
    <property type="entry name" value="HisKA"/>
    <property type="match status" value="1"/>
</dbReference>
<dbReference type="SUPFAM" id="SSF47384">
    <property type="entry name" value="Homodimeric domain of signal transducing histidine kinase"/>
    <property type="match status" value="1"/>
</dbReference>
<dbReference type="InterPro" id="IPR036097">
    <property type="entry name" value="HisK_dim/P_sf"/>
</dbReference>
<dbReference type="RefSeq" id="WP_306708425.1">
    <property type="nucleotide sequence ID" value="NZ_JAUJFI010000092.1"/>
</dbReference>
<evidence type="ECO:0000256" key="3">
    <source>
        <dbReference type="ARBA" id="ARBA00022553"/>
    </source>
</evidence>
<keyword evidence="4" id="KW-0808">Transferase</keyword>
<keyword evidence="7" id="KW-1133">Transmembrane helix</keyword>
<dbReference type="InterPro" id="IPR005467">
    <property type="entry name" value="His_kinase_dom"/>
</dbReference>
<dbReference type="Gene3D" id="1.10.287.130">
    <property type="match status" value="1"/>
</dbReference>
<evidence type="ECO:0000259" key="8">
    <source>
        <dbReference type="PROSITE" id="PS50109"/>
    </source>
</evidence>
<dbReference type="EMBL" id="JAUJFI010000092">
    <property type="protein sequence ID" value="MDQ2104557.1"/>
    <property type="molecule type" value="Genomic_DNA"/>
</dbReference>
<keyword evidence="10" id="KW-1185">Reference proteome</keyword>
<keyword evidence="5 9" id="KW-0418">Kinase</keyword>
<evidence type="ECO:0000313" key="9">
    <source>
        <dbReference type="EMBL" id="MDQ2104557.1"/>
    </source>
</evidence>
<feature type="transmembrane region" description="Helical" evidence="7">
    <location>
        <begin position="283"/>
        <end position="301"/>
    </location>
</feature>
<dbReference type="PROSITE" id="PS50109">
    <property type="entry name" value="HIS_KIN"/>
    <property type="match status" value="1"/>
</dbReference>
<dbReference type="SUPFAM" id="SSF55874">
    <property type="entry name" value="ATPase domain of HSP90 chaperone/DNA topoisomerase II/histidine kinase"/>
    <property type="match status" value="1"/>
</dbReference>
<dbReference type="EC" id="2.7.13.3" evidence="2"/>
<evidence type="ECO:0000313" key="10">
    <source>
        <dbReference type="Proteomes" id="UP001227317"/>
    </source>
</evidence>
<protein>
    <recommendedName>
        <fullName evidence="2">histidine kinase</fullName>
        <ecNumber evidence="2">2.7.13.3</ecNumber>
    </recommendedName>
</protein>
<evidence type="ECO:0000256" key="2">
    <source>
        <dbReference type="ARBA" id="ARBA00012438"/>
    </source>
</evidence>
<dbReference type="GO" id="GO:0016301">
    <property type="term" value="F:kinase activity"/>
    <property type="evidence" value="ECO:0007669"/>
    <property type="project" value="UniProtKB-KW"/>
</dbReference>
<proteinExistence type="predicted"/>
<gene>
    <name evidence="9" type="ORF">QSG27_17790</name>
</gene>
<comment type="caution">
    <text evidence="9">The sequence shown here is derived from an EMBL/GenBank/DDBJ whole genome shotgun (WGS) entry which is preliminary data.</text>
</comment>
<dbReference type="PANTHER" id="PTHR43047">
    <property type="entry name" value="TWO-COMPONENT HISTIDINE PROTEIN KINASE"/>
    <property type="match status" value="1"/>
</dbReference>
<dbReference type="CDD" id="cd00082">
    <property type="entry name" value="HisKA"/>
    <property type="match status" value="1"/>
</dbReference>
<keyword evidence="7" id="KW-0472">Membrane</keyword>
<dbReference type="InterPro" id="IPR036890">
    <property type="entry name" value="HATPase_C_sf"/>
</dbReference>
<feature type="region of interest" description="Disordered" evidence="6">
    <location>
        <begin position="311"/>
        <end position="347"/>
    </location>
</feature>
<dbReference type="InterPro" id="IPR004358">
    <property type="entry name" value="Sig_transdc_His_kin-like_C"/>
</dbReference>
<dbReference type="Pfam" id="PF02518">
    <property type="entry name" value="HATPase_c"/>
    <property type="match status" value="1"/>
</dbReference>
<feature type="domain" description="Histidine kinase" evidence="8">
    <location>
        <begin position="357"/>
        <end position="577"/>
    </location>
</feature>
<evidence type="ECO:0000256" key="4">
    <source>
        <dbReference type="ARBA" id="ARBA00022679"/>
    </source>
</evidence>
<evidence type="ECO:0000256" key="1">
    <source>
        <dbReference type="ARBA" id="ARBA00000085"/>
    </source>
</evidence>
<dbReference type="Proteomes" id="UP001227317">
    <property type="component" value="Unassembled WGS sequence"/>
</dbReference>
<dbReference type="Pfam" id="PF00512">
    <property type="entry name" value="HisKA"/>
    <property type="match status" value="1"/>
</dbReference>
<keyword evidence="3" id="KW-0597">Phosphoprotein</keyword>
<accession>A0ABU0WL44</accession>